<organism evidence="7 8">
    <name type="scientific">Prototheca wickerhamii</name>
    <dbReference type="NCBI Taxonomy" id="3111"/>
    <lineage>
        <taxon>Eukaryota</taxon>
        <taxon>Viridiplantae</taxon>
        <taxon>Chlorophyta</taxon>
        <taxon>core chlorophytes</taxon>
        <taxon>Trebouxiophyceae</taxon>
        <taxon>Chlorellales</taxon>
        <taxon>Chlorellaceae</taxon>
        <taxon>Prototheca</taxon>
    </lineage>
</organism>
<dbReference type="Proteomes" id="UP001255856">
    <property type="component" value="Unassembled WGS sequence"/>
</dbReference>
<dbReference type="GO" id="GO:0043596">
    <property type="term" value="C:nuclear replication fork"/>
    <property type="evidence" value="ECO:0007669"/>
    <property type="project" value="TreeGrafter"/>
</dbReference>
<evidence type="ECO:0000259" key="6">
    <source>
        <dbReference type="Pfam" id="PF20946"/>
    </source>
</evidence>
<reference evidence="7" key="1">
    <citation type="submission" date="2021-01" db="EMBL/GenBank/DDBJ databases">
        <authorList>
            <person name="Eckstrom K.M.E."/>
        </authorList>
    </citation>
    <scope>NUCLEOTIDE SEQUENCE</scope>
    <source>
        <strain evidence="7">UVCC 0001</strain>
    </source>
</reference>
<evidence type="ECO:0000256" key="3">
    <source>
        <dbReference type="ARBA" id="ARBA00022737"/>
    </source>
</evidence>
<evidence type="ECO:0000313" key="7">
    <source>
        <dbReference type="EMBL" id="KAK2080897.1"/>
    </source>
</evidence>
<feature type="domain" description="WDHD1/CFT4 second beta-propeller" evidence="5">
    <location>
        <begin position="12"/>
        <end position="102"/>
    </location>
</feature>
<proteinExistence type="predicted"/>
<dbReference type="AlphaFoldDB" id="A0AAD9MK42"/>
<evidence type="ECO:0000256" key="1">
    <source>
        <dbReference type="ARBA" id="ARBA00004123"/>
    </source>
</evidence>
<evidence type="ECO:0000313" key="8">
    <source>
        <dbReference type="Proteomes" id="UP001255856"/>
    </source>
</evidence>
<name>A0AAD9MK42_PROWI</name>
<dbReference type="InterPro" id="IPR048591">
    <property type="entry name" value="WDHD1/CFT4_hel"/>
</dbReference>
<dbReference type="InterPro" id="IPR022100">
    <property type="entry name" value="WDHD1/CFT4_beta-prop_2nd"/>
</dbReference>
<dbReference type="PANTHER" id="PTHR19932">
    <property type="entry name" value="WD REPEAT AND HMG-BOX DNA BINDING PROTEIN"/>
    <property type="match status" value="1"/>
</dbReference>
<dbReference type="PANTHER" id="PTHR19932:SF10">
    <property type="entry name" value="WD REPEAT AND HMG-BOX DNA-BINDING PROTEIN 1"/>
    <property type="match status" value="1"/>
</dbReference>
<accession>A0AAD9MK42</accession>
<keyword evidence="4" id="KW-0539">Nucleus</keyword>
<keyword evidence="3" id="KW-0677">Repeat</keyword>
<protein>
    <submittedName>
        <fullName evidence="7">Uncharacterized protein</fullName>
    </submittedName>
</protein>
<keyword evidence="8" id="KW-1185">Reference proteome</keyword>
<evidence type="ECO:0000256" key="2">
    <source>
        <dbReference type="ARBA" id="ARBA00022574"/>
    </source>
</evidence>
<comment type="caution">
    <text evidence="7">The sequence shown here is derived from an EMBL/GenBank/DDBJ whole genome shotgun (WGS) entry which is preliminary data.</text>
</comment>
<comment type="subcellular location">
    <subcellularLocation>
        <location evidence="1">Nucleus</location>
    </subcellularLocation>
</comment>
<keyword evidence="2" id="KW-0853">WD repeat</keyword>
<sequence length="224" mass="23483">MQRVYNVPAERRLSDCRVALSPGAQLSWLGFSEEGLLAAEDTEGELRVLAPGWGGSAWVPLFSADRARQSGTESYWLVGCSAAEIACVIGSDCEAPEPPVPASRSAARPVISTISTCPALLPGPAEESEWFARRLGRAALAESGDAVALSAAHRSEDQASLKLMAILMKGDNTTACLELAEGLHTVAALEGAIKLATHFRSAPVSESGKVAGNPFARRAKVQSP</sequence>
<dbReference type="Pfam" id="PF20946">
    <property type="entry name" value="Ctf4_C"/>
    <property type="match status" value="1"/>
</dbReference>
<dbReference type="EMBL" id="JASFZW010000001">
    <property type="protein sequence ID" value="KAK2080897.1"/>
    <property type="molecule type" value="Genomic_DNA"/>
</dbReference>
<evidence type="ECO:0000256" key="4">
    <source>
        <dbReference type="ARBA" id="ARBA00023242"/>
    </source>
</evidence>
<dbReference type="GO" id="GO:0003682">
    <property type="term" value="F:chromatin binding"/>
    <property type="evidence" value="ECO:0007669"/>
    <property type="project" value="TreeGrafter"/>
</dbReference>
<gene>
    <name evidence="7" type="ORF">QBZ16_000751</name>
</gene>
<dbReference type="GO" id="GO:0006261">
    <property type="term" value="P:DNA-templated DNA replication"/>
    <property type="evidence" value="ECO:0007669"/>
    <property type="project" value="TreeGrafter"/>
</dbReference>
<feature type="domain" description="WDHD1/CFT4 helical bundle" evidence="6">
    <location>
        <begin position="146"/>
        <end position="201"/>
    </location>
</feature>
<dbReference type="GO" id="GO:0006281">
    <property type="term" value="P:DNA repair"/>
    <property type="evidence" value="ECO:0007669"/>
    <property type="project" value="TreeGrafter"/>
</dbReference>
<dbReference type="GO" id="GO:0000278">
    <property type="term" value="P:mitotic cell cycle"/>
    <property type="evidence" value="ECO:0007669"/>
    <property type="project" value="TreeGrafter"/>
</dbReference>
<dbReference type="Pfam" id="PF12341">
    <property type="entry name" value="Mcl1_mid"/>
    <property type="match status" value="1"/>
</dbReference>
<evidence type="ECO:0000259" key="5">
    <source>
        <dbReference type="Pfam" id="PF12341"/>
    </source>
</evidence>